<protein>
    <submittedName>
        <fullName evidence="1">Uncharacterized protein</fullName>
    </submittedName>
</protein>
<name>A0ABT7K9A5_9HYPH</name>
<dbReference type="RefSeq" id="WP_285878102.1">
    <property type="nucleotide sequence ID" value="NZ_JARFYN010000005.1"/>
</dbReference>
<proteinExistence type="predicted"/>
<accession>A0ABT7K9A5</accession>
<keyword evidence="2" id="KW-1185">Reference proteome</keyword>
<evidence type="ECO:0000313" key="1">
    <source>
        <dbReference type="EMBL" id="MDL2405193.1"/>
    </source>
</evidence>
<evidence type="ECO:0000313" key="2">
    <source>
        <dbReference type="Proteomes" id="UP001172630"/>
    </source>
</evidence>
<gene>
    <name evidence="1" type="ORF">PY650_05895</name>
</gene>
<dbReference type="EMBL" id="JARFYN010000005">
    <property type="protein sequence ID" value="MDL2405193.1"/>
    <property type="molecule type" value="Genomic_DNA"/>
</dbReference>
<comment type="caution">
    <text evidence="1">The sequence shown here is derived from an EMBL/GenBank/DDBJ whole genome shotgun (WGS) entry which is preliminary data.</text>
</comment>
<sequence length="203" mass="22111">MDNTALAELEQAPADVQSAGGIEILSLTAIMKRIIRATMAIMTALTCGVARADSNDCRPITEAIGKLNSAAQFQQKGIITAIDTGKSYSHDYLVSGDKEYEREDNRPWTVGVRQPIQLVIDGKSTVSECSRDGVERLGDVSAIVYTYKRLTPGHLVRDVRLWVTESTGKPLQTEISIEADTSRKGKFTFSYDPNAALPMGGDQ</sequence>
<reference evidence="1" key="1">
    <citation type="submission" date="2023-06" db="EMBL/GenBank/DDBJ databases">
        <title>Phylogenetic Diversity of Rhizobium strains.</title>
        <authorList>
            <person name="Moura F.T."/>
            <person name="Helene L.C.F."/>
            <person name="Hungria M."/>
        </authorList>
    </citation>
    <scope>NUCLEOTIDE SEQUENCE</scope>
    <source>
        <strain evidence="1">CCGE524</strain>
    </source>
</reference>
<dbReference type="Proteomes" id="UP001172630">
    <property type="component" value="Unassembled WGS sequence"/>
</dbReference>
<organism evidence="1 2">
    <name type="scientific">Rhizobium calliandrae</name>
    <dbReference type="NCBI Taxonomy" id="1312182"/>
    <lineage>
        <taxon>Bacteria</taxon>
        <taxon>Pseudomonadati</taxon>
        <taxon>Pseudomonadota</taxon>
        <taxon>Alphaproteobacteria</taxon>
        <taxon>Hyphomicrobiales</taxon>
        <taxon>Rhizobiaceae</taxon>
        <taxon>Rhizobium/Agrobacterium group</taxon>
        <taxon>Rhizobium</taxon>
    </lineage>
</organism>